<dbReference type="AlphaFoldDB" id="A0A398D4Q7"/>
<feature type="transmembrane region" description="Helical" evidence="9">
    <location>
        <begin position="20"/>
        <end position="41"/>
    </location>
</feature>
<dbReference type="EMBL" id="QXIS01000024">
    <property type="protein sequence ID" value="RIE06084.1"/>
    <property type="molecule type" value="Genomic_DNA"/>
</dbReference>
<evidence type="ECO:0000256" key="2">
    <source>
        <dbReference type="ARBA" id="ARBA00022448"/>
    </source>
</evidence>
<keyword evidence="5 9" id="KW-0653">Protein transport</keyword>
<feature type="transmembrane region" description="Helical" evidence="9">
    <location>
        <begin position="166"/>
        <end position="187"/>
    </location>
</feature>
<dbReference type="Gene3D" id="1.20.1640.10">
    <property type="entry name" value="Multidrug efflux transporter AcrB transmembrane domain"/>
    <property type="match status" value="1"/>
</dbReference>
<dbReference type="PANTHER" id="PTHR30081">
    <property type="entry name" value="PROTEIN-EXPORT MEMBRANE PROTEIN SEC"/>
    <property type="match status" value="1"/>
</dbReference>
<dbReference type="NCBIfam" id="TIGR00916">
    <property type="entry name" value="2A0604s01"/>
    <property type="match status" value="1"/>
</dbReference>
<dbReference type="InterPro" id="IPR022646">
    <property type="entry name" value="SecD/SecF_CS"/>
</dbReference>
<dbReference type="Pfam" id="PF07549">
    <property type="entry name" value="Sec_GG"/>
    <property type="match status" value="1"/>
</dbReference>
<dbReference type="GO" id="GO:0015450">
    <property type="term" value="F:protein-transporting ATPase activity"/>
    <property type="evidence" value="ECO:0007669"/>
    <property type="project" value="InterPro"/>
</dbReference>
<evidence type="ECO:0000256" key="1">
    <source>
        <dbReference type="ARBA" id="ARBA00004651"/>
    </source>
</evidence>
<comment type="function">
    <text evidence="9">Part of the Sec protein translocase complex. Interacts with the SecYEG preprotein conducting channel. SecDF uses the proton motive force (PMF) to complete protein translocation after the ATP-dependent function of SecA.</text>
</comment>
<keyword evidence="7 9" id="KW-0811">Translocation</keyword>
<dbReference type="InterPro" id="IPR048634">
    <property type="entry name" value="SecD_SecF_C"/>
</dbReference>
<reference evidence="11 12" key="1">
    <citation type="submission" date="2018-09" db="EMBL/GenBank/DDBJ databases">
        <title>Discovery and Ecogenomic Context for Candidatus Cryosericales, a Global Caldiserica Order Active in Thawing Permafrost.</title>
        <authorList>
            <person name="Martinez M.A."/>
            <person name="Woodcroft B.J."/>
            <person name="Ignacio Espinoza J.C."/>
            <person name="Zayed A."/>
            <person name="Singleton C.M."/>
            <person name="Boyd J."/>
            <person name="Li Y.-F."/>
            <person name="Purvine S."/>
            <person name="Maughan H."/>
            <person name="Hodgkins S.B."/>
            <person name="Anderson D."/>
            <person name="Sederholm M."/>
            <person name="Temperton B."/>
            <person name="Saleska S.R."/>
            <person name="Tyson G.W."/>
            <person name="Rich V.I."/>
        </authorList>
    </citation>
    <scope>NUCLEOTIDE SEQUENCE [LARGE SCALE GENOMIC DNA]</scope>
    <source>
        <strain evidence="11 12">SMC7</strain>
    </source>
</reference>
<feature type="domain" description="Protein export membrane protein SecD/SecF C-terminal" evidence="10">
    <location>
        <begin position="112"/>
        <end position="296"/>
    </location>
</feature>
<proteinExistence type="inferred from homology"/>
<evidence type="ECO:0000256" key="7">
    <source>
        <dbReference type="ARBA" id="ARBA00023010"/>
    </source>
</evidence>
<feature type="transmembrane region" description="Helical" evidence="9">
    <location>
        <begin position="249"/>
        <end position="267"/>
    </location>
</feature>
<evidence type="ECO:0000256" key="3">
    <source>
        <dbReference type="ARBA" id="ARBA00022475"/>
    </source>
</evidence>
<feature type="transmembrane region" description="Helical" evidence="9">
    <location>
        <begin position="273"/>
        <end position="296"/>
    </location>
</feature>
<keyword evidence="4 9" id="KW-0812">Transmembrane</keyword>
<dbReference type="InterPro" id="IPR022813">
    <property type="entry name" value="SecD/SecF_arch_bac"/>
</dbReference>
<dbReference type="PRINTS" id="PR01755">
    <property type="entry name" value="SECFTRNLCASE"/>
</dbReference>
<dbReference type="InterPro" id="IPR055344">
    <property type="entry name" value="SecD_SecF_C_bact"/>
</dbReference>
<sequence length="308" mass="33543">MTFRERILKWDIIGKTRTWFTMSSIIIVIGIAAMVVNTISFGSPLKFGIDFIGGTLINASFEKAPDEAVVSSILSANGYSNVTVQRAGEKGITMKVEASEIDPAVSGKIISDIVAKYGAVDVGTYEITSIAPVIGRDLLRRSSLALGLSLLFTLLYITIRFKFSFGLATILGMVHDIFVALGILAVFRVPLNAPFVGAFLAIITYSVQDGVVVMDRIREKLRYRAKEPFDKLANAAVTETWMRSFNTSFTTFLAVLVLFIMGGAPIRDFSTTLLVGIISGTYSSIYISTPLLVLWVQGREKAAALQKA</sequence>
<dbReference type="SUPFAM" id="SSF82866">
    <property type="entry name" value="Multidrug efflux transporter AcrB transmembrane domain"/>
    <property type="match status" value="1"/>
</dbReference>
<dbReference type="GO" id="GO:0065002">
    <property type="term" value="P:intracellular protein transmembrane transport"/>
    <property type="evidence" value="ECO:0007669"/>
    <property type="project" value="UniProtKB-UniRule"/>
</dbReference>
<evidence type="ECO:0000313" key="12">
    <source>
        <dbReference type="Proteomes" id="UP000266328"/>
    </source>
</evidence>
<name>A0A398D4Q7_9BACT</name>
<dbReference type="GO" id="GO:0006605">
    <property type="term" value="P:protein targeting"/>
    <property type="evidence" value="ECO:0007669"/>
    <property type="project" value="UniProtKB-UniRule"/>
</dbReference>
<dbReference type="InterPro" id="IPR022645">
    <property type="entry name" value="SecD/SecF_bac"/>
</dbReference>
<dbReference type="GO" id="GO:0043952">
    <property type="term" value="P:protein transport by the Sec complex"/>
    <property type="evidence" value="ECO:0007669"/>
    <property type="project" value="UniProtKB-UniRule"/>
</dbReference>
<evidence type="ECO:0000256" key="8">
    <source>
        <dbReference type="ARBA" id="ARBA00023136"/>
    </source>
</evidence>
<evidence type="ECO:0000256" key="4">
    <source>
        <dbReference type="ARBA" id="ARBA00022692"/>
    </source>
</evidence>
<evidence type="ECO:0000256" key="5">
    <source>
        <dbReference type="ARBA" id="ARBA00022927"/>
    </source>
</evidence>
<dbReference type="RefSeq" id="WP_119089070.1">
    <property type="nucleotide sequence ID" value="NZ_QXIS01000024.1"/>
</dbReference>
<feature type="transmembrane region" description="Helical" evidence="9">
    <location>
        <begin position="193"/>
        <end position="214"/>
    </location>
</feature>
<evidence type="ECO:0000313" key="11">
    <source>
        <dbReference type="EMBL" id="RIE06084.1"/>
    </source>
</evidence>
<dbReference type="Pfam" id="PF02355">
    <property type="entry name" value="SecD_SecF_C"/>
    <property type="match status" value="1"/>
</dbReference>
<dbReference type="InterPro" id="IPR005665">
    <property type="entry name" value="SecF_bac"/>
</dbReference>
<organism evidence="11 12">
    <name type="scientific">Candidatus Cryosericum terrychapinii</name>
    <dbReference type="NCBI Taxonomy" id="2290919"/>
    <lineage>
        <taxon>Bacteria</taxon>
        <taxon>Pseudomonadati</taxon>
        <taxon>Caldisericota/Cryosericota group</taxon>
        <taxon>Candidatus Cryosericota</taxon>
        <taxon>Candidatus Cryosericia</taxon>
        <taxon>Candidatus Cryosericales</taxon>
        <taxon>Candidatus Cryosericaceae</taxon>
        <taxon>Candidatus Cryosericum</taxon>
    </lineage>
</organism>
<evidence type="ECO:0000256" key="6">
    <source>
        <dbReference type="ARBA" id="ARBA00022989"/>
    </source>
</evidence>
<keyword evidence="12" id="KW-1185">Reference proteome</keyword>
<comment type="subunit">
    <text evidence="9">Forms a complex with SecD. Part of the essential Sec protein translocation apparatus which comprises SecA, SecYEG and auxiliary proteins SecDF. Other proteins may also be involved.</text>
</comment>
<keyword evidence="2 9" id="KW-0813">Transport</keyword>
<dbReference type="NCBIfam" id="TIGR00966">
    <property type="entry name" value="transloc_SecF"/>
    <property type="match status" value="1"/>
</dbReference>
<dbReference type="HAMAP" id="MF_01464_B">
    <property type="entry name" value="SecF_B"/>
    <property type="match status" value="1"/>
</dbReference>
<protein>
    <recommendedName>
        <fullName evidence="9">Protein-export membrane protein SecF</fullName>
    </recommendedName>
</protein>
<keyword evidence="6 9" id="KW-1133">Transmembrane helix</keyword>
<keyword evidence="3 9" id="KW-1003">Cell membrane</keyword>
<evidence type="ECO:0000259" key="10">
    <source>
        <dbReference type="Pfam" id="PF02355"/>
    </source>
</evidence>
<gene>
    <name evidence="9 11" type="primary">secF</name>
    <name evidence="11" type="ORF">SMC7_04015</name>
</gene>
<comment type="similarity">
    <text evidence="9">Belongs to the SecD/SecF family. SecF subfamily.</text>
</comment>
<keyword evidence="8 9" id="KW-0472">Membrane</keyword>
<dbReference type="Proteomes" id="UP000266328">
    <property type="component" value="Unassembled WGS sequence"/>
</dbReference>
<comment type="subcellular location">
    <subcellularLocation>
        <location evidence="1 9">Cell membrane</location>
        <topology evidence="1 9">Multi-pass membrane protein</topology>
    </subcellularLocation>
</comment>
<dbReference type="GO" id="GO:0005886">
    <property type="term" value="C:plasma membrane"/>
    <property type="evidence" value="ECO:0007669"/>
    <property type="project" value="UniProtKB-SubCell"/>
</dbReference>
<dbReference type="OrthoDB" id="5240379at2"/>
<dbReference type="PANTHER" id="PTHR30081:SF8">
    <property type="entry name" value="PROTEIN TRANSLOCASE SUBUNIT SECF"/>
    <property type="match status" value="1"/>
</dbReference>
<feature type="transmembrane region" description="Helical" evidence="9">
    <location>
        <begin position="142"/>
        <end position="159"/>
    </location>
</feature>
<comment type="caution">
    <text evidence="11">The sequence shown here is derived from an EMBL/GenBank/DDBJ whole genome shotgun (WGS) entry which is preliminary data.</text>
</comment>
<accession>A0A398D4Q7</accession>
<evidence type="ECO:0000256" key="9">
    <source>
        <dbReference type="HAMAP-Rule" id="MF_01464"/>
    </source>
</evidence>